<feature type="compositionally biased region" description="Low complexity" evidence="3">
    <location>
        <begin position="301"/>
        <end position="321"/>
    </location>
</feature>
<dbReference type="PANTHER" id="PTHR23318:SF0">
    <property type="entry name" value="SERINE_THREONINE-PROTEIN PHOSPHATASE 4 REGULATORY SUBUNIT 3"/>
    <property type="match status" value="1"/>
</dbReference>
<dbReference type="GO" id="GO:0006974">
    <property type="term" value="P:DNA damage response"/>
    <property type="evidence" value="ECO:0007669"/>
    <property type="project" value="TreeGrafter"/>
</dbReference>
<dbReference type="SUPFAM" id="SSF48371">
    <property type="entry name" value="ARM repeat"/>
    <property type="match status" value="1"/>
</dbReference>
<protein>
    <recommendedName>
        <fullName evidence="4">Serine/threonine-protein phosphatase 4 regulatory subunit 3-like central domain-containing protein</fullName>
    </recommendedName>
</protein>
<feature type="compositionally biased region" description="Polar residues" evidence="3">
    <location>
        <begin position="424"/>
        <end position="437"/>
    </location>
</feature>
<feature type="compositionally biased region" description="Polar residues" evidence="3">
    <location>
        <begin position="406"/>
        <end position="417"/>
    </location>
</feature>
<keyword evidence="2" id="KW-0539">Nucleus</keyword>
<dbReference type="GO" id="GO:0005654">
    <property type="term" value="C:nucleoplasm"/>
    <property type="evidence" value="ECO:0007669"/>
    <property type="project" value="TreeGrafter"/>
</dbReference>
<evidence type="ECO:0000259" key="4">
    <source>
        <dbReference type="Pfam" id="PF04802"/>
    </source>
</evidence>
<feature type="domain" description="Serine/threonine-protein phosphatase 4 regulatory subunit 3-like central" evidence="4">
    <location>
        <begin position="16"/>
        <end position="183"/>
    </location>
</feature>
<sequence>MQRNSQDGDDYASQSSLVAPLLEAVPSPTRPDDVLKKDDYHTCQILNIVLDLLTFCIEHHSFQMRTYLVNKNLLKLMLFLLKSKHKFLSLSALRLFRRIVQLKDNMYNNHIMKEQLFVHIAKCFQRNGPKYNLLNSAMLELFEFIRTEDIHMLVADIVENYFDYFKDVMYVKTFTALKLRHDQYLERQKSMHLIGPNANRAATMATIITTSFDDARPSVSQKSTIMTATTALRDARDMDETEEQWFNEVDADDWDDDLPASVELSGDATNNSAQSAVRNENDSPPSLIPKKEKGDDDFVFSPLLKSSSLSPNSSPFRSTSPTAGVSSKNVASKIVIKSLTPTTANALTSSSSVLTSNSPRSTSPLTSPLSPLAAARKGLVDYDDDSSDEEDNQQKDVKSNEKTDQKTSTSIAVSNEKSIIVEGKSSNDSIVGSSSPDGNKLSVGDQKKRENFSGGKSQHHHQSKKQRIDETVVGSST</sequence>
<dbReference type="AlphaFoldDB" id="A0A915KEK1"/>
<feature type="region of interest" description="Disordered" evidence="3">
    <location>
        <begin position="248"/>
        <end position="329"/>
    </location>
</feature>
<dbReference type="InterPro" id="IPR016024">
    <property type="entry name" value="ARM-type_fold"/>
</dbReference>
<dbReference type="PANTHER" id="PTHR23318">
    <property type="entry name" value="ATP SYNTHASE GAMMA-RELATED"/>
    <property type="match status" value="1"/>
</dbReference>
<keyword evidence="5" id="KW-1185">Reference proteome</keyword>
<feature type="compositionally biased region" description="Basic and acidic residues" evidence="3">
    <location>
        <begin position="392"/>
        <end position="405"/>
    </location>
</feature>
<dbReference type="InterPro" id="IPR006887">
    <property type="entry name" value="P4R3-like_central_dom"/>
</dbReference>
<evidence type="ECO:0000256" key="2">
    <source>
        <dbReference type="ARBA" id="ARBA00023242"/>
    </source>
</evidence>
<comment type="subcellular location">
    <subcellularLocation>
        <location evidence="1">Nucleus</location>
    </subcellularLocation>
</comment>
<feature type="compositionally biased region" description="Low complexity" evidence="3">
    <location>
        <begin position="348"/>
        <end position="372"/>
    </location>
</feature>
<dbReference type="Pfam" id="PF04802">
    <property type="entry name" value="PP4R3"/>
    <property type="match status" value="1"/>
</dbReference>
<evidence type="ECO:0000313" key="6">
    <source>
        <dbReference type="WBParaSite" id="nRc.2.0.1.t37142-RA"/>
    </source>
</evidence>
<dbReference type="OMA" id="RTEDIHM"/>
<dbReference type="InterPro" id="IPR051137">
    <property type="entry name" value="PP4R3-like"/>
</dbReference>
<feature type="compositionally biased region" description="Polar residues" evidence="3">
    <location>
        <begin position="267"/>
        <end position="284"/>
    </location>
</feature>
<dbReference type="GO" id="GO:0072542">
    <property type="term" value="F:protein phosphatase activator activity"/>
    <property type="evidence" value="ECO:0007669"/>
    <property type="project" value="TreeGrafter"/>
</dbReference>
<dbReference type="GO" id="GO:0030289">
    <property type="term" value="C:protein phosphatase 4 complex"/>
    <property type="evidence" value="ECO:0007669"/>
    <property type="project" value="TreeGrafter"/>
</dbReference>
<accession>A0A915KEK1</accession>
<feature type="region of interest" description="Disordered" evidence="3">
    <location>
        <begin position="348"/>
        <end position="477"/>
    </location>
</feature>
<evidence type="ECO:0000313" key="5">
    <source>
        <dbReference type="Proteomes" id="UP000887565"/>
    </source>
</evidence>
<dbReference type="Proteomes" id="UP000887565">
    <property type="component" value="Unplaced"/>
</dbReference>
<reference evidence="6" key="1">
    <citation type="submission" date="2022-11" db="UniProtKB">
        <authorList>
            <consortium name="WormBaseParasite"/>
        </authorList>
    </citation>
    <scope>IDENTIFICATION</scope>
</reference>
<evidence type="ECO:0000256" key="3">
    <source>
        <dbReference type="SAM" id="MobiDB-lite"/>
    </source>
</evidence>
<proteinExistence type="predicted"/>
<evidence type="ECO:0000256" key="1">
    <source>
        <dbReference type="ARBA" id="ARBA00004123"/>
    </source>
</evidence>
<name>A0A915KEK1_ROMCU</name>
<feature type="compositionally biased region" description="Acidic residues" evidence="3">
    <location>
        <begin position="248"/>
        <end position="258"/>
    </location>
</feature>
<organism evidence="5 6">
    <name type="scientific">Romanomermis culicivorax</name>
    <name type="common">Nematode worm</name>
    <dbReference type="NCBI Taxonomy" id="13658"/>
    <lineage>
        <taxon>Eukaryota</taxon>
        <taxon>Metazoa</taxon>
        <taxon>Ecdysozoa</taxon>
        <taxon>Nematoda</taxon>
        <taxon>Enoplea</taxon>
        <taxon>Dorylaimia</taxon>
        <taxon>Mermithida</taxon>
        <taxon>Mermithoidea</taxon>
        <taxon>Mermithidae</taxon>
        <taxon>Romanomermis</taxon>
    </lineage>
</organism>
<feature type="compositionally biased region" description="Acidic residues" evidence="3">
    <location>
        <begin position="381"/>
        <end position="391"/>
    </location>
</feature>
<dbReference type="WBParaSite" id="nRc.2.0.1.t37142-RA">
    <property type="protein sequence ID" value="nRc.2.0.1.t37142-RA"/>
    <property type="gene ID" value="nRc.2.0.1.g37142"/>
</dbReference>